<protein>
    <submittedName>
        <fullName evidence="3">Uncharacterized protein</fullName>
    </submittedName>
</protein>
<evidence type="ECO:0000313" key="3">
    <source>
        <dbReference type="Ensembl" id="ENSSPUP00000020944.1"/>
    </source>
</evidence>
<evidence type="ECO:0000313" key="4">
    <source>
        <dbReference type="Proteomes" id="UP000694392"/>
    </source>
</evidence>
<reference evidence="3" key="2">
    <citation type="submission" date="2025-09" db="UniProtKB">
        <authorList>
            <consortium name="Ensembl"/>
        </authorList>
    </citation>
    <scope>IDENTIFICATION</scope>
</reference>
<dbReference type="GO" id="GO:0005882">
    <property type="term" value="C:intermediate filament"/>
    <property type="evidence" value="ECO:0007669"/>
    <property type="project" value="UniProtKB-KW"/>
</dbReference>
<keyword evidence="4" id="KW-1185">Reference proteome</keyword>
<dbReference type="PANTHER" id="PTHR31203">
    <property type="entry name" value="BETA-KERATIN-RELATED PROTEIN-RELATED"/>
    <property type="match status" value="1"/>
</dbReference>
<dbReference type="Proteomes" id="UP000694392">
    <property type="component" value="Unplaced"/>
</dbReference>
<dbReference type="OMA" id="QQSCISQ"/>
<dbReference type="PANTHER" id="PTHR31203:SF1">
    <property type="entry name" value="BETA-KERATIN-RELATED PROTEIN-RELATED"/>
    <property type="match status" value="1"/>
</dbReference>
<dbReference type="Ensembl" id="ENSSPUT00000022319.1">
    <property type="protein sequence ID" value="ENSSPUP00000020944.1"/>
    <property type="gene ID" value="ENSSPUG00000016097.1"/>
</dbReference>
<comment type="similarity">
    <text evidence="1">Belongs to the avian keratin family.</text>
</comment>
<sequence length="168" mass="16768">MLFQIHLHHPRMVFSGCIPSCPPLVPLNNLAPLCGGLPAYGGCGYGLGCGIGYGYLSSGLVGPLSGANTSCVSQIPPSEVVIQPPPSVVTIPGPILSASCEPVAVGGNTPCAVGSYGSGYGLSGLGHGYGLGSGYGLGYGLGCVGYGPGAIARTYGRRAICSILRLWV</sequence>
<organism evidence="3 4">
    <name type="scientific">Sphenodon punctatus</name>
    <name type="common">Tuatara</name>
    <name type="synonym">Hatteria punctata</name>
    <dbReference type="NCBI Taxonomy" id="8508"/>
    <lineage>
        <taxon>Eukaryota</taxon>
        <taxon>Metazoa</taxon>
        <taxon>Chordata</taxon>
        <taxon>Craniata</taxon>
        <taxon>Vertebrata</taxon>
        <taxon>Euteleostomi</taxon>
        <taxon>Lepidosauria</taxon>
        <taxon>Sphenodontia</taxon>
        <taxon>Sphenodontidae</taxon>
        <taxon>Sphenodon</taxon>
    </lineage>
</organism>
<evidence type="ECO:0000256" key="1">
    <source>
        <dbReference type="ARBA" id="ARBA00008702"/>
    </source>
</evidence>
<dbReference type="GO" id="GO:0005200">
    <property type="term" value="F:structural constituent of cytoskeleton"/>
    <property type="evidence" value="ECO:0007669"/>
    <property type="project" value="InterPro"/>
</dbReference>
<dbReference type="Pfam" id="PF02422">
    <property type="entry name" value="Keratin"/>
    <property type="match status" value="1"/>
</dbReference>
<keyword evidence="2" id="KW-0416">Keratin</keyword>
<proteinExistence type="inferred from homology"/>
<dbReference type="InterPro" id="IPR003461">
    <property type="entry name" value="Keratin"/>
</dbReference>
<dbReference type="GeneTree" id="ENSGT00960000186896"/>
<dbReference type="AlphaFoldDB" id="A0A8D0HK14"/>
<name>A0A8D0HK14_SPHPU</name>
<evidence type="ECO:0000256" key="2">
    <source>
        <dbReference type="ARBA" id="ARBA00022744"/>
    </source>
</evidence>
<reference evidence="3" key="1">
    <citation type="submission" date="2025-08" db="UniProtKB">
        <authorList>
            <consortium name="Ensembl"/>
        </authorList>
    </citation>
    <scope>IDENTIFICATION</scope>
</reference>
<accession>A0A8D0HK14</accession>